<keyword evidence="3" id="KW-0732">Signal</keyword>
<evidence type="ECO:0000256" key="2">
    <source>
        <dbReference type="SAM" id="MobiDB-lite"/>
    </source>
</evidence>
<organism evidence="4 5">
    <name type="scientific">Basidiobolus meristosporus CBS 931.73</name>
    <dbReference type="NCBI Taxonomy" id="1314790"/>
    <lineage>
        <taxon>Eukaryota</taxon>
        <taxon>Fungi</taxon>
        <taxon>Fungi incertae sedis</taxon>
        <taxon>Zoopagomycota</taxon>
        <taxon>Entomophthoromycotina</taxon>
        <taxon>Basidiobolomycetes</taxon>
        <taxon>Basidiobolales</taxon>
        <taxon>Basidiobolaceae</taxon>
        <taxon>Basidiobolus</taxon>
    </lineage>
</organism>
<dbReference type="InParanoid" id="A0A1Y1YR41"/>
<accession>A0A1Y1YR41</accession>
<dbReference type="AlphaFoldDB" id="A0A1Y1YR41"/>
<comment type="caution">
    <text evidence="4">The sequence shown here is derived from an EMBL/GenBank/DDBJ whole genome shotgun (WGS) entry which is preliminary data.</text>
</comment>
<sequence>MYWIALVPILCFVDQSTAILEGVFINPPADGSSPNPFSLTLQPSSHQQAMAPCIPILKPTPVSSDPRCHSFVTNLHTPPESPALVEGKVSPIKAERKYKPWGKNRPQLRIETSNNQPLMGSCRFSLLTPSASPKPRPDWDDDFVTKPCDADKYSRTKKGDVTAVRSRSRSSSSVSDASVRSWSPDMDARSSASGSSLDRYQGCLSCSSMWISRRGVKGSVRCDRERAQRETIERNVSVEKRKRHQYEGIIQKRNFTIMELRHSMQDLEMVHANLKARHLDLKHESHKRVKLEAAFSLCINLQTLDVNDTALKPLCINL</sequence>
<evidence type="ECO:0000313" key="5">
    <source>
        <dbReference type="Proteomes" id="UP000193498"/>
    </source>
</evidence>
<feature type="region of interest" description="Disordered" evidence="2">
    <location>
        <begin position="121"/>
        <end position="198"/>
    </location>
</feature>
<protein>
    <recommendedName>
        <fullName evidence="6">BZIP domain-containing protein</fullName>
    </recommendedName>
</protein>
<gene>
    <name evidence="4" type="ORF">K493DRAFT_298852</name>
</gene>
<dbReference type="EMBL" id="MCFE01000082">
    <property type="protein sequence ID" value="ORY00493.1"/>
    <property type="molecule type" value="Genomic_DNA"/>
</dbReference>
<evidence type="ECO:0000313" key="4">
    <source>
        <dbReference type="EMBL" id="ORY00493.1"/>
    </source>
</evidence>
<feature type="coiled-coil region" evidence="1">
    <location>
        <begin position="257"/>
        <end position="284"/>
    </location>
</feature>
<keyword evidence="5" id="KW-1185">Reference proteome</keyword>
<evidence type="ECO:0000256" key="3">
    <source>
        <dbReference type="SAM" id="SignalP"/>
    </source>
</evidence>
<feature type="chain" id="PRO_5013299462" description="BZIP domain-containing protein" evidence="3">
    <location>
        <begin position="19"/>
        <end position="318"/>
    </location>
</feature>
<feature type="compositionally biased region" description="Low complexity" evidence="2">
    <location>
        <begin position="169"/>
        <end position="183"/>
    </location>
</feature>
<evidence type="ECO:0008006" key="6">
    <source>
        <dbReference type="Google" id="ProtNLM"/>
    </source>
</evidence>
<keyword evidence="1" id="KW-0175">Coiled coil</keyword>
<evidence type="ECO:0000256" key="1">
    <source>
        <dbReference type="SAM" id="Coils"/>
    </source>
</evidence>
<feature type="signal peptide" evidence="3">
    <location>
        <begin position="1"/>
        <end position="18"/>
    </location>
</feature>
<feature type="compositionally biased region" description="Basic and acidic residues" evidence="2">
    <location>
        <begin position="148"/>
        <end position="160"/>
    </location>
</feature>
<dbReference type="Proteomes" id="UP000193498">
    <property type="component" value="Unassembled WGS sequence"/>
</dbReference>
<proteinExistence type="predicted"/>
<reference evidence="4 5" key="1">
    <citation type="submission" date="2016-07" db="EMBL/GenBank/DDBJ databases">
        <title>Pervasive Adenine N6-methylation of Active Genes in Fungi.</title>
        <authorList>
            <consortium name="DOE Joint Genome Institute"/>
            <person name="Mondo S.J."/>
            <person name="Dannebaum R.O."/>
            <person name="Kuo R.C."/>
            <person name="Labutti K."/>
            <person name="Haridas S."/>
            <person name="Kuo A."/>
            <person name="Salamov A."/>
            <person name="Ahrendt S.R."/>
            <person name="Lipzen A."/>
            <person name="Sullivan W."/>
            <person name="Andreopoulos W.B."/>
            <person name="Clum A."/>
            <person name="Lindquist E."/>
            <person name="Daum C."/>
            <person name="Ramamoorthy G.K."/>
            <person name="Gryganskyi A."/>
            <person name="Culley D."/>
            <person name="Magnuson J.K."/>
            <person name="James T.Y."/>
            <person name="O'Malley M.A."/>
            <person name="Stajich J.E."/>
            <person name="Spatafora J.W."/>
            <person name="Visel A."/>
            <person name="Grigoriev I.V."/>
        </authorList>
    </citation>
    <scope>NUCLEOTIDE SEQUENCE [LARGE SCALE GENOMIC DNA]</scope>
    <source>
        <strain evidence="4 5">CBS 931.73</strain>
    </source>
</reference>
<name>A0A1Y1YR41_9FUNG</name>